<sequence>MFDPLVAERVIPHSSNVSASSKSNSDPVSAVLRNAAFA</sequence>
<feature type="non-terminal residue" evidence="1">
    <location>
        <position position="38"/>
    </location>
</feature>
<protein>
    <submittedName>
        <fullName evidence="1">Uncharacterized protein</fullName>
    </submittedName>
</protein>
<dbReference type="Proteomes" id="UP000276991">
    <property type="component" value="Unassembled WGS sequence"/>
</dbReference>
<evidence type="ECO:0000313" key="2">
    <source>
        <dbReference type="Proteomes" id="UP000276991"/>
    </source>
</evidence>
<dbReference type="STRING" id="6277.A0A498SX15"/>
<keyword evidence="2" id="KW-1185">Reference proteome</keyword>
<dbReference type="EMBL" id="UPTC01006679">
    <property type="protein sequence ID" value="VBB35590.1"/>
    <property type="molecule type" value="Genomic_DNA"/>
</dbReference>
<accession>A0A498SX15</accession>
<dbReference type="AlphaFoldDB" id="A0A498SX15"/>
<name>A0A498SX15_ACAVI</name>
<evidence type="ECO:0000313" key="1">
    <source>
        <dbReference type="EMBL" id="VBB35590.1"/>
    </source>
</evidence>
<organism evidence="1 2">
    <name type="scientific">Acanthocheilonema viteae</name>
    <name type="common">Filarial nematode worm</name>
    <name type="synonym">Dipetalonema viteae</name>
    <dbReference type="NCBI Taxonomy" id="6277"/>
    <lineage>
        <taxon>Eukaryota</taxon>
        <taxon>Metazoa</taxon>
        <taxon>Ecdysozoa</taxon>
        <taxon>Nematoda</taxon>
        <taxon>Chromadorea</taxon>
        <taxon>Rhabditida</taxon>
        <taxon>Spirurina</taxon>
        <taxon>Spiruromorpha</taxon>
        <taxon>Filarioidea</taxon>
        <taxon>Onchocercidae</taxon>
        <taxon>Acanthocheilonema</taxon>
    </lineage>
</organism>
<gene>
    <name evidence="1" type="ORF">NAV_LOCUS10381</name>
</gene>
<proteinExistence type="predicted"/>
<reference evidence="1 2" key="1">
    <citation type="submission" date="2018-08" db="EMBL/GenBank/DDBJ databases">
        <authorList>
            <person name="Laetsch R D."/>
            <person name="Stevens L."/>
            <person name="Kumar S."/>
            <person name="Blaxter L. M."/>
        </authorList>
    </citation>
    <scope>NUCLEOTIDE SEQUENCE [LARGE SCALE GENOMIC DNA]</scope>
</reference>